<evidence type="ECO:0000313" key="5">
    <source>
        <dbReference type="Proteomes" id="UP000531659"/>
    </source>
</evidence>
<protein>
    <submittedName>
        <fullName evidence="4">TetR/AcrR family transcriptional regulator</fullName>
    </submittedName>
</protein>
<dbReference type="SUPFAM" id="SSF46689">
    <property type="entry name" value="Homeodomain-like"/>
    <property type="match status" value="1"/>
</dbReference>
<sequence length="211" mass="24172">MSRISKEPAVRRKELIDIAQKLFIMNGYEATSVKDILTEVNGAPGMFYYYFPSKEEIFKAAMVQYIDEYVTRINVILGDRLHSIPERIQNLLRLIRTTFDEYLFASNNHNSIESFGRDIMVSMRILNQIADSVENIIVEAIEIGLIRNSDIPSQKIRHLALFIIYGTYGILHDGSENGLSIELIDKNMDSIIPLVSRILGIQNEFLIRDGE</sequence>
<evidence type="ECO:0000256" key="1">
    <source>
        <dbReference type="ARBA" id="ARBA00023125"/>
    </source>
</evidence>
<dbReference type="PANTHER" id="PTHR43479:SF11">
    <property type="entry name" value="ACREF_ENVCD OPERON REPRESSOR-RELATED"/>
    <property type="match status" value="1"/>
</dbReference>
<gene>
    <name evidence="4" type="ORF">HLQ16_21380</name>
</gene>
<dbReference type="GO" id="GO:0003677">
    <property type="term" value="F:DNA binding"/>
    <property type="evidence" value="ECO:0007669"/>
    <property type="project" value="UniProtKB-UniRule"/>
</dbReference>
<organism evidence="4 5">
    <name type="scientific">Clostridium estertheticum</name>
    <dbReference type="NCBI Taxonomy" id="238834"/>
    <lineage>
        <taxon>Bacteria</taxon>
        <taxon>Bacillati</taxon>
        <taxon>Bacillota</taxon>
        <taxon>Clostridia</taxon>
        <taxon>Eubacteriales</taxon>
        <taxon>Clostridiaceae</taxon>
        <taxon>Clostridium</taxon>
    </lineage>
</organism>
<dbReference type="AlphaFoldDB" id="A0A7Y3SZX0"/>
<accession>A0A7Y3SZX0</accession>
<name>A0A7Y3SZX0_9CLOT</name>
<dbReference type="Pfam" id="PF00440">
    <property type="entry name" value="TetR_N"/>
    <property type="match status" value="1"/>
</dbReference>
<comment type="caution">
    <text evidence="4">The sequence shown here is derived from an EMBL/GenBank/DDBJ whole genome shotgun (WGS) entry which is preliminary data.</text>
</comment>
<feature type="domain" description="HTH tetR-type" evidence="3">
    <location>
        <begin position="9"/>
        <end position="69"/>
    </location>
</feature>
<dbReference type="RefSeq" id="WP_171299014.1">
    <property type="nucleotide sequence ID" value="NZ_CP087099.1"/>
</dbReference>
<reference evidence="4 5" key="1">
    <citation type="submission" date="2020-05" db="EMBL/GenBank/DDBJ databases">
        <title>Complete genome of Clostridium estertheticum subspecies estertheticum, isolated from Vacuum packed lamb meat from New Zealand imported to Switzerland.</title>
        <authorList>
            <person name="Wambui J."/>
            <person name="Stevens M.J.A."/>
            <person name="Stephan R."/>
        </authorList>
    </citation>
    <scope>NUCLEOTIDE SEQUENCE [LARGE SCALE GENOMIC DNA]</scope>
    <source>
        <strain evidence="4 5">CEST001</strain>
    </source>
</reference>
<dbReference type="InterPro" id="IPR050624">
    <property type="entry name" value="HTH-type_Tx_Regulator"/>
</dbReference>
<dbReference type="Proteomes" id="UP000531659">
    <property type="component" value="Unassembled WGS sequence"/>
</dbReference>
<evidence type="ECO:0000313" key="4">
    <source>
        <dbReference type="EMBL" id="NNU78459.1"/>
    </source>
</evidence>
<dbReference type="PROSITE" id="PS50977">
    <property type="entry name" value="HTH_TETR_2"/>
    <property type="match status" value="1"/>
</dbReference>
<dbReference type="PANTHER" id="PTHR43479">
    <property type="entry name" value="ACREF/ENVCD OPERON REPRESSOR-RELATED"/>
    <property type="match status" value="1"/>
</dbReference>
<feature type="DNA-binding region" description="H-T-H motif" evidence="2">
    <location>
        <begin position="32"/>
        <end position="51"/>
    </location>
</feature>
<dbReference type="Gene3D" id="1.10.357.10">
    <property type="entry name" value="Tetracycline Repressor, domain 2"/>
    <property type="match status" value="1"/>
</dbReference>
<evidence type="ECO:0000256" key="2">
    <source>
        <dbReference type="PROSITE-ProRule" id="PRU00335"/>
    </source>
</evidence>
<dbReference type="InterPro" id="IPR009057">
    <property type="entry name" value="Homeodomain-like_sf"/>
</dbReference>
<dbReference type="InterPro" id="IPR001647">
    <property type="entry name" value="HTH_TetR"/>
</dbReference>
<dbReference type="EMBL" id="JABEYB010000024">
    <property type="protein sequence ID" value="NNU78459.1"/>
    <property type="molecule type" value="Genomic_DNA"/>
</dbReference>
<evidence type="ECO:0000259" key="3">
    <source>
        <dbReference type="PROSITE" id="PS50977"/>
    </source>
</evidence>
<keyword evidence="1 2" id="KW-0238">DNA-binding</keyword>
<dbReference type="PRINTS" id="PR00455">
    <property type="entry name" value="HTHTETR"/>
</dbReference>
<proteinExistence type="predicted"/>